<protein>
    <submittedName>
        <fullName evidence="1">Uncharacterized protein</fullName>
    </submittedName>
</protein>
<dbReference type="Proteomes" id="UP001458880">
    <property type="component" value="Unassembled WGS sequence"/>
</dbReference>
<dbReference type="EMBL" id="JASPKY010000262">
    <property type="protein sequence ID" value="KAK9712503.1"/>
    <property type="molecule type" value="Genomic_DNA"/>
</dbReference>
<proteinExistence type="predicted"/>
<dbReference type="AlphaFoldDB" id="A0AAW1K2B6"/>
<sequence length="127" mass="14735">MKSGLMEKRVVHLLEGSSTEELTHATRLSLRRTGRRDVAYLLKEATTSTKRATKIKKIYHAKPKEAKPYTPEKRATKIKKIYHAKPKEAKPYTPEEALNLQVQLKLSKRDYQLLRSEAIERNCTIYP</sequence>
<organism evidence="1 2">
    <name type="scientific">Popillia japonica</name>
    <name type="common">Japanese beetle</name>
    <dbReference type="NCBI Taxonomy" id="7064"/>
    <lineage>
        <taxon>Eukaryota</taxon>
        <taxon>Metazoa</taxon>
        <taxon>Ecdysozoa</taxon>
        <taxon>Arthropoda</taxon>
        <taxon>Hexapoda</taxon>
        <taxon>Insecta</taxon>
        <taxon>Pterygota</taxon>
        <taxon>Neoptera</taxon>
        <taxon>Endopterygota</taxon>
        <taxon>Coleoptera</taxon>
        <taxon>Polyphaga</taxon>
        <taxon>Scarabaeiformia</taxon>
        <taxon>Scarabaeidae</taxon>
        <taxon>Rutelinae</taxon>
        <taxon>Popillia</taxon>
    </lineage>
</organism>
<gene>
    <name evidence="1" type="ORF">QE152_g24845</name>
</gene>
<keyword evidence="2" id="KW-1185">Reference proteome</keyword>
<reference evidence="1 2" key="1">
    <citation type="journal article" date="2024" name="BMC Genomics">
        <title>De novo assembly and annotation of Popillia japonica's genome with initial clues to its potential as an invasive pest.</title>
        <authorList>
            <person name="Cucini C."/>
            <person name="Boschi S."/>
            <person name="Funari R."/>
            <person name="Cardaioli E."/>
            <person name="Iannotti N."/>
            <person name="Marturano G."/>
            <person name="Paoli F."/>
            <person name="Bruttini M."/>
            <person name="Carapelli A."/>
            <person name="Frati F."/>
            <person name="Nardi F."/>
        </authorList>
    </citation>
    <scope>NUCLEOTIDE SEQUENCE [LARGE SCALE GENOMIC DNA]</scope>
    <source>
        <strain evidence="1">DMR45628</strain>
    </source>
</reference>
<name>A0AAW1K2B6_POPJA</name>
<evidence type="ECO:0000313" key="1">
    <source>
        <dbReference type="EMBL" id="KAK9712503.1"/>
    </source>
</evidence>
<evidence type="ECO:0000313" key="2">
    <source>
        <dbReference type="Proteomes" id="UP001458880"/>
    </source>
</evidence>
<comment type="caution">
    <text evidence="1">The sequence shown here is derived from an EMBL/GenBank/DDBJ whole genome shotgun (WGS) entry which is preliminary data.</text>
</comment>
<accession>A0AAW1K2B6</accession>